<dbReference type="AlphaFoldDB" id="A0AAD6YWW8"/>
<accession>A0AAD6YWW8</accession>
<reference evidence="1" key="1">
    <citation type="submission" date="2023-03" db="EMBL/GenBank/DDBJ databases">
        <title>Massive genome expansion in bonnet fungi (Mycena s.s.) driven by repeated elements and novel gene families across ecological guilds.</title>
        <authorList>
            <consortium name="Lawrence Berkeley National Laboratory"/>
            <person name="Harder C.B."/>
            <person name="Miyauchi S."/>
            <person name="Viragh M."/>
            <person name="Kuo A."/>
            <person name="Thoen E."/>
            <person name="Andreopoulos B."/>
            <person name="Lu D."/>
            <person name="Skrede I."/>
            <person name="Drula E."/>
            <person name="Henrissat B."/>
            <person name="Morin E."/>
            <person name="Kohler A."/>
            <person name="Barry K."/>
            <person name="LaButti K."/>
            <person name="Morin E."/>
            <person name="Salamov A."/>
            <person name="Lipzen A."/>
            <person name="Mereny Z."/>
            <person name="Hegedus B."/>
            <person name="Baldrian P."/>
            <person name="Stursova M."/>
            <person name="Weitz H."/>
            <person name="Taylor A."/>
            <person name="Grigoriev I.V."/>
            <person name="Nagy L.G."/>
            <person name="Martin F."/>
            <person name="Kauserud H."/>
        </authorList>
    </citation>
    <scope>NUCLEOTIDE SEQUENCE</scope>
    <source>
        <strain evidence="1">CBHHK002</strain>
    </source>
</reference>
<keyword evidence="2" id="KW-1185">Reference proteome</keyword>
<proteinExistence type="predicted"/>
<comment type="caution">
    <text evidence="1">The sequence shown here is derived from an EMBL/GenBank/DDBJ whole genome shotgun (WGS) entry which is preliminary data.</text>
</comment>
<dbReference type="Proteomes" id="UP001218218">
    <property type="component" value="Unassembled WGS sequence"/>
</dbReference>
<sequence>MFNPAGKVRARESTYLDVCSELMDFVEATHNSERAAFEDVAQHRIVREGAAERRLADGGYLELGTTQRNGALREHLCYVSIGCAQGPILDGLEDNGGGPGYRAEARGEDRKRLGGVREGRHRWGERNLGCGIEETWAGFKTFSGINFRRYYAGSKKSQLPYGDEELPTILYAGSKKTQLPHGDEEPRHSGGINDMRGAWFYSTRTIKRFLVASWQELDCYSRRVRGKENYLWRKGMLKRSMGDDEDQELETNGNGRGLLGLIARAVSVSARRGVTGCSKVQLGGGRIGDRIKTSIAES</sequence>
<evidence type="ECO:0000313" key="1">
    <source>
        <dbReference type="EMBL" id="KAJ7300846.1"/>
    </source>
</evidence>
<organism evidence="1 2">
    <name type="scientific">Mycena albidolilacea</name>
    <dbReference type="NCBI Taxonomy" id="1033008"/>
    <lineage>
        <taxon>Eukaryota</taxon>
        <taxon>Fungi</taxon>
        <taxon>Dikarya</taxon>
        <taxon>Basidiomycota</taxon>
        <taxon>Agaricomycotina</taxon>
        <taxon>Agaricomycetes</taxon>
        <taxon>Agaricomycetidae</taxon>
        <taxon>Agaricales</taxon>
        <taxon>Marasmiineae</taxon>
        <taxon>Mycenaceae</taxon>
        <taxon>Mycena</taxon>
    </lineage>
</organism>
<dbReference type="EMBL" id="JARIHO010000150">
    <property type="protein sequence ID" value="KAJ7300846.1"/>
    <property type="molecule type" value="Genomic_DNA"/>
</dbReference>
<name>A0AAD6YWW8_9AGAR</name>
<gene>
    <name evidence="1" type="ORF">DFH08DRAFT_828043</name>
</gene>
<protein>
    <submittedName>
        <fullName evidence="1">Uncharacterized protein</fullName>
    </submittedName>
</protein>
<evidence type="ECO:0000313" key="2">
    <source>
        <dbReference type="Proteomes" id="UP001218218"/>
    </source>
</evidence>